<proteinExistence type="predicted"/>
<dbReference type="AlphaFoldDB" id="A0A446CFL7"/>
<organism evidence="1 2">
    <name type="scientific">Achromobacter veterisilvae</name>
    <dbReference type="NCBI Taxonomy" id="2069367"/>
    <lineage>
        <taxon>Bacteria</taxon>
        <taxon>Pseudomonadati</taxon>
        <taxon>Pseudomonadota</taxon>
        <taxon>Betaproteobacteria</taxon>
        <taxon>Burkholderiales</taxon>
        <taxon>Alcaligenaceae</taxon>
        <taxon>Achromobacter</taxon>
    </lineage>
</organism>
<dbReference type="RefSeq" id="WP_129240886.1">
    <property type="nucleotide sequence ID" value="NZ_UFQC01000010.1"/>
</dbReference>
<name>A0A446CFL7_9BURK</name>
<gene>
    <name evidence="1" type="ORF">AVE30378_02178</name>
</gene>
<protein>
    <recommendedName>
        <fullName evidence="3">DUF1566 domain-containing protein</fullName>
    </recommendedName>
</protein>
<dbReference type="EMBL" id="UFQC01000010">
    <property type="protein sequence ID" value="SSW66639.1"/>
    <property type="molecule type" value="Genomic_DNA"/>
</dbReference>
<dbReference type="Proteomes" id="UP000289465">
    <property type="component" value="Unassembled WGS sequence"/>
</dbReference>
<dbReference type="OrthoDB" id="7349818at2"/>
<evidence type="ECO:0000313" key="2">
    <source>
        <dbReference type="Proteomes" id="UP000289465"/>
    </source>
</evidence>
<evidence type="ECO:0000313" key="1">
    <source>
        <dbReference type="EMBL" id="SSW66639.1"/>
    </source>
</evidence>
<evidence type="ECO:0008006" key="3">
    <source>
        <dbReference type="Google" id="ProtNLM"/>
    </source>
</evidence>
<reference evidence="1 2" key="1">
    <citation type="submission" date="2018-07" db="EMBL/GenBank/DDBJ databases">
        <authorList>
            <person name="Peeters C."/>
        </authorList>
    </citation>
    <scope>NUCLEOTIDE SEQUENCE [LARGE SCALE GENOMIC DNA]</scope>
    <source>
        <strain evidence="1 2">LMG 30378</strain>
    </source>
</reference>
<sequence>MNAIAEAPAILITPPQPGALWPEQGGRYVGSYVKAGQLHHGIIADGVDTDIKASFNKLAESPTNIGINGFSDWRAPDQRELMLAFIHAPDNFMRSGWDSIYMTSTPYGSGHVWVVDFESGSVSPNYRYDEWRVRPFRSIIA</sequence>
<accession>A0A446CFL7</accession>